<dbReference type="InterPro" id="IPR001849">
    <property type="entry name" value="PH_domain"/>
</dbReference>
<dbReference type="InterPro" id="IPR030564">
    <property type="entry name" value="Myotubularin"/>
</dbReference>
<dbReference type="InterPro" id="IPR011993">
    <property type="entry name" value="PH-like_dom_sf"/>
</dbReference>
<evidence type="ECO:0008006" key="6">
    <source>
        <dbReference type="Google" id="ProtNLM"/>
    </source>
</evidence>
<comment type="similarity">
    <text evidence="1">Belongs to the protein-tyrosine phosphatase family. Non-receptor class myotubularin subfamily.</text>
</comment>
<dbReference type="SMART" id="SM00801">
    <property type="entry name" value="dDENN"/>
    <property type="match status" value="1"/>
</dbReference>
<dbReference type="PROSITE" id="PS50003">
    <property type="entry name" value="PH_DOMAIN"/>
    <property type="match status" value="1"/>
</dbReference>
<evidence type="ECO:0000256" key="1">
    <source>
        <dbReference type="ARBA" id="ARBA00007471"/>
    </source>
</evidence>
<dbReference type="SMART" id="SM00233">
    <property type="entry name" value="PH"/>
    <property type="match status" value="1"/>
</dbReference>
<dbReference type="PROSITE" id="PS51339">
    <property type="entry name" value="PPASE_MYOTUBULARIN"/>
    <property type="match status" value="1"/>
</dbReference>
<dbReference type="GO" id="GO:0005085">
    <property type="term" value="F:guanyl-nucleotide exchange factor activity"/>
    <property type="evidence" value="ECO:0007669"/>
    <property type="project" value="TreeGrafter"/>
</dbReference>
<dbReference type="Gene3D" id="2.30.29.30">
    <property type="entry name" value="Pleckstrin-homology domain (PH domain)/Phosphotyrosine-binding domain (PTB)"/>
    <property type="match status" value="2"/>
</dbReference>
<evidence type="ECO:0000259" key="3">
    <source>
        <dbReference type="PROSITE" id="PS50211"/>
    </source>
</evidence>
<evidence type="ECO:0000313" key="5">
    <source>
        <dbReference type="Ensembl" id="ENSCCNP00000032970.1"/>
    </source>
</evidence>
<feature type="domain" description="PH" evidence="2">
    <location>
        <begin position="1259"/>
        <end position="1363"/>
    </location>
</feature>
<dbReference type="InterPro" id="IPR005112">
    <property type="entry name" value="dDENN_dom"/>
</dbReference>
<dbReference type="InterPro" id="IPR004182">
    <property type="entry name" value="GRAM"/>
</dbReference>
<dbReference type="Pfam" id="PF02893">
    <property type="entry name" value="GRAM"/>
    <property type="match status" value="1"/>
</dbReference>
<dbReference type="InterPro" id="IPR010569">
    <property type="entry name" value="Myotubularin-like_Pase_dom"/>
</dbReference>
<reference evidence="5" key="1">
    <citation type="submission" date="2023-09" db="UniProtKB">
        <authorList>
            <consortium name="Ensembl"/>
        </authorList>
    </citation>
    <scope>IDENTIFICATION</scope>
</reference>
<gene>
    <name evidence="5" type="primary">Sbf2</name>
</gene>
<dbReference type="GO" id="GO:0005737">
    <property type="term" value="C:cytoplasm"/>
    <property type="evidence" value="ECO:0007669"/>
    <property type="project" value="TreeGrafter"/>
</dbReference>
<dbReference type="InterPro" id="IPR022096">
    <property type="entry name" value="SBF1/SBF2"/>
</dbReference>
<sequence length="1365" mass="154595">HPDLEVADHAFPPPRTALSHSKMLDKEVRAVFLRLFAQLFQGYRSCLQLIRIHAEPVIHFHKTAFLGQRGLVENDFLTKVLNGMAFAGFVSERGPPYRPCDLFDELVAFEVERIKIEENNPLKMIKHIRELAEQLFKNENPNPHMAFQKVPRPTEGSHLRVHILPFPKINEVRVQELIQENLTKNQNAPPATRMEKKCVVPAGPPVGMYLSVTTVFNSAQRLEVVRNCISFIFENKTLETEKTLPAALRALKGKAARQCLTDELGLHVQQNRAILDHQQFDYIIRMMNCTLQDCSSLEEYNIAAALLPLTSAFYRKLAPGVSQFAYTCVQDHPIWTNQQFWETTFYNAVQEQVRSLYLSLTCSRCKYLGCGHAPEEKTAMDLAAEQLRLWPTLSKSTQQELVQHEESTVFSQAIHFANLMVNLLVPLDTSKNKLLRTSAPGDWESGSNSIVTNSIAGSVAESYDTESGFEDSESNDIANSVVRFITRFIDKVCTESGVTQDHIKSLHCMIPGIVAMHIETLEAVHRESRRLPPIQKPKILRPALLPGEEIVCEGLRVLLDPDGREEATGGLLGGPQLLPAEGALFLTTYRILFKGTPHDQLVGEQTVVRSFPIASITKEKKITMQNQLQQNMQEGLQITSASFQLIKVAFDEEVSTEVVEIFKKQLMKFRYPQSIFKDRSLDFISDDNELPTSTTLKASEKSTMEQLVEKACFRDYQRLGLGTISGSSSRSKPEYFRITASNRLYSLCRSYPGLLVVPHTVQDSSLPRVARCYRHNRLPVVCWKNSRSGTLLLRSGGFHGKGVVGLFKSQNSPQAGKYLYSTIMILSLKNIPKNNMHRFPYSVAFPHSIISLGFLNFCEGVWASLRSSTRLISSPTSFIDVGARLAGKDHSTSFSNSTYLQNQLLKRQAALYIFGEKSQLRSFKVEFALNCEFVPVEFHEIRQVKASFKKLMRACIPSVIPTDSEVTFLKALGDSEWFPQLHRIMQLAVVVSEVLENGSSVLVCLEEGWDITAQVTSLVQLLSDPFYRTLEGFRMLVEKEWLSFGHKFSQRSSLTLNCQGSGFAPVFLQFLDCVHQVHNQYPTEFEFNLYYLKFLAFHYVSNRFKTFLLDSDYERLEHEVGEGKGICIWECIDRMHKRSPIFFNYLYSPVEIEALKPTVNVSSLKKWDYYTEETLSAGPSYDWMMLTPKNLPSEESDLAGGTGPQSQRRTVWPCYDDVFCTQPDALTSLFNVSWSQELWPQDPGSAKISLLPFESGSHSGSFEGTLYKRGALLKGWKPRWFVLDVTKHQLRYYDSSEDTSCKGHIDLAEVEMVIPAGPSMGAPKHTSDKAFFDLKTSKRVYNFCAQDGQSAQQWMDRIQSCISDA</sequence>
<name>A0A8C0XSU8_CASCN</name>
<dbReference type="InterPro" id="IPR037516">
    <property type="entry name" value="Tripartite_DENN"/>
</dbReference>
<feature type="domain" description="Myotubularin phosphatase" evidence="4">
    <location>
        <begin position="706"/>
        <end position="1171"/>
    </location>
</feature>
<dbReference type="SUPFAM" id="SSF50729">
    <property type="entry name" value="PH domain-like"/>
    <property type="match status" value="2"/>
</dbReference>
<dbReference type="CDD" id="cd01235">
    <property type="entry name" value="PH_Sbf1_hMTMR5"/>
    <property type="match status" value="1"/>
</dbReference>
<protein>
    <recommendedName>
        <fullName evidence="6">SET binding factor 2</fullName>
    </recommendedName>
</protein>
<dbReference type="PANTHER" id="PTHR10807:SF4">
    <property type="entry name" value="MYOTUBULARIN-RELATED PROTEIN 13"/>
    <property type="match status" value="1"/>
</dbReference>
<evidence type="ECO:0000259" key="4">
    <source>
        <dbReference type="PROSITE" id="PS51339"/>
    </source>
</evidence>
<evidence type="ECO:0000259" key="2">
    <source>
        <dbReference type="PROSITE" id="PS50003"/>
    </source>
</evidence>
<dbReference type="Pfam" id="PF00169">
    <property type="entry name" value="PH"/>
    <property type="match status" value="1"/>
</dbReference>
<dbReference type="Pfam" id="PF12335">
    <property type="entry name" value="SBF2"/>
    <property type="match status" value="1"/>
</dbReference>
<dbReference type="SUPFAM" id="SSF52799">
    <property type="entry name" value="(Phosphotyrosine protein) phosphatases II"/>
    <property type="match status" value="1"/>
</dbReference>
<organism evidence="5">
    <name type="scientific">Castor canadensis</name>
    <name type="common">American beaver</name>
    <dbReference type="NCBI Taxonomy" id="51338"/>
    <lineage>
        <taxon>Eukaryota</taxon>
        <taxon>Metazoa</taxon>
        <taxon>Chordata</taxon>
        <taxon>Craniata</taxon>
        <taxon>Vertebrata</taxon>
        <taxon>Euteleostomi</taxon>
        <taxon>Mammalia</taxon>
        <taxon>Eutheria</taxon>
        <taxon>Euarchontoglires</taxon>
        <taxon>Glires</taxon>
        <taxon>Rodentia</taxon>
        <taxon>Castorimorpha</taxon>
        <taxon>Castoridae</taxon>
        <taxon>Castor</taxon>
    </lineage>
</organism>
<dbReference type="PROSITE" id="PS50211">
    <property type="entry name" value="DENN"/>
    <property type="match status" value="1"/>
</dbReference>
<accession>A0A8C0XSU8</accession>
<proteinExistence type="inferred from homology"/>
<dbReference type="FunFam" id="2.30.29.30:FF:000093">
    <property type="entry name" value="SET binding factor 2"/>
    <property type="match status" value="1"/>
</dbReference>
<dbReference type="SMART" id="SM00568">
    <property type="entry name" value="GRAM"/>
    <property type="match status" value="1"/>
</dbReference>
<dbReference type="Pfam" id="PF06602">
    <property type="entry name" value="Myotub-related"/>
    <property type="match status" value="1"/>
</dbReference>
<dbReference type="InterPro" id="IPR029021">
    <property type="entry name" value="Prot-tyrosine_phosphatase-like"/>
</dbReference>
<dbReference type="Ensembl" id="ENSCCNT00000041369.1">
    <property type="protein sequence ID" value="ENSCCNP00000032970.1"/>
    <property type="gene ID" value="ENSCCNG00000031121.1"/>
</dbReference>
<dbReference type="GO" id="GO:0016020">
    <property type="term" value="C:membrane"/>
    <property type="evidence" value="ECO:0007669"/>
    <property type="project" value="TreeGrafter"/>
</dbReference>
<dbReference type="PANTHER" id="PTHR10807">
    <property type="entry name" value="MYOTUBULARIN-RELATED"/>
    <property type="match status" value="1"/>
</dbReference>
<feature type="domain" description="UDENN" evidence="3">
    <location>
        <begin position="1"/>
        <end position="100"/>
    </location>
</feature>